<organism evidence="9 10">
    <name type="scientific">Coccomyxa subellipsoidea</name>
    <dbReference type="NCBI Taxonomy" id="248742"/>
    <lineage>
        <taxon>Eukaryota</taxon>
        <taxon>Viridiplantae</taxon>
        <taxon>Chlorophyta</taxon>
        <taxon>core chlorophytes</taxon>
        <taxon>Trebouxiophyceae</taxon>
        <taxon>Trebouxiophyceae incertae sedis</taxon>
        <taxon>Coccomyxaceae</taxon>
        <taxon>Coccomyxa</taxon>
    </lineage>
</organism>
<name>A0ABR2Z108_9CHLO</name>
<reference evidence="9 10" key="1">
    <citation type="journal article" date="2024" name="Nat. Commun.">
        <title>Phylogenomics reveals the evolutionary origins of lichenization in chlorophyte algae.</title>
        <authorList>
            <person name="Puginier C."/>
            <person name="Libourel C."/>
            <person name="Otte J."/>
            <person name="Skaloud P."/>
            <person name="Haon M."/>
            <person name="Grisel S."/>
            <person name="Petersen M."/>
            <person name="Berrin J.G."/>
            <person name="Delaux P.M."/>
            <person name="Dal Grande F."/>
            <person name="Keller J."/>
        </authorList>
    </citation>
    <scope>NUCLEOTIDE SEQUENCE [LARGE SCALE GENOMIC DNA]</scope>
    <source>
        <strain evidence="9 10">SAG 216-7</strain>
    </source>
</reference>
<evidence type="ECO:0000256" key="6">
    <source>
        <dbReference type="SAM" id="MobiDB-lite"/>
    </source>
</evidence>
<dbReference type="SMART" id="SM00332">
    <property type="entry name" value="PP2Cc"/>
    <property type="match status" value="1"/>
</dbReference>
<evidence type="ECO:0000256" key="2">
    <source>
        <dbReference type="ARBA" id="ARBA00009190"/>
    </source>
</evidence>
<feature type="domain" description="PPM-type phosphatase" evidence="8">
    <location>
        <begin position="80"/>
        <end position="386"/>
    </location>
</feature>
<feature type="region of interest" description="Disordered" evidence="6">
    <location>
        <begin position="1"/>
        <end position="21"/>
    </location>
</feature>
<dbReference type="PANTHER" id="PTHR12608:SF9">
    <property type="entry name" value="GDT1-LIKE PROTEIN 3"/>
    <property type="match status" value="1"/>
</dbReference>
<feature type="transmembrane region" description="Helical" evidence="7">
    <location>
        <begin position="805"/>
        <end position="825"/>
    </location>
</feature>
<evidence type="ECO:0000259" key="8">
    <source>
        <dbReference type="PROSITE" id="PS51746"/>
    </source>
</evidence>
<feature type="transmembrane region" description="Helical" evidence="7">
    <location>
        <begin position="766"/>
        <end position="785"/>
    </location>
</feature>
<dbReference type="SUPFAM" id="SSF81606">
    <property type="entry name" value="PP2C-like"/>
    <property type="match status" value="1"/>
</dbReference>
<feature type="region of interest" description="Disordered" evidence="6">
    <location>
        <begin position="151"/>
        <end position="181"/>
    </location>
</feature>
<dbReference type="InterPro" id="IPR001727">
    <property type="entry name" value="GDT1-like"/>
</dbReference>
<feature type="region of interest" description="Disordered" evidence="6">
    <location>
        <begin position="34"/>
        <end position="56"/>
    </location>
</feature>
<dbReference type="PANTHER" id="PTHR12608">
    <property type="entry name" value="TRANSMEMBRANE PROTEIN HTP-1 RELATED"/>
    <property type="match status" value="1"/>
</dbReference>
<feature type="compositionally biased region" description="Low complexity" evidence="6">
    <location>
        <begin position="467"/>
        <end position="480"/>
    </location>
</feature>
<dbReference type="PROSITE" id="PS51746">
    <property type="entry name" value="PPM_2"/>
    <property type="match status" value="1"/>
</dbReference>
<gene>
    <name evidence="9" type="ORF">WJX75_008970</name>
</gene>
<comment type="caution">
    <text evidence="9">The sequence shown here is derived from an EMBL/GenBank/DDBJ whole genome shotgun (WGS) entry which is preliminary data.</text>
</comment>
<dbReference type="EMBL" id="JALJOT010000002">
    <property type="protein sequence ID" value="KAK9917857.1"/>
    <property type="molecule type" value="Genomic_DNA"/>
</dbReference>
<evidence type="ECO:0000256" key="7">
    <source>
        <dbReference type="SAM" id="Phobius"/>
    </source>
</evidence>
<comment type="similarity">
    <text evidence="2">Belongs to the GDT1 family.</text>
</comment>
<dbReference type="Proteomes" id="UP001491310">
    <property type="component" value="Unassembled WGS sequence"/>
</dbReference>
<evidence type="ECO:0000256" key="4">
    <source>
        <dbReference type="ARBA" id="ARBA00022989"/>
    </source>
</evidence>
<evidence type="ECO:0000256" key="1">
    <source>
        <dbReference type="ARBA" id="ARBA00004141"/>
    </source>
</evidence>
<dbReference type="InterPro" id="IPR036457">
    <property type="entry name" value="PPM-type-like_dom_sf"/>
</dbReference>
<feature type="region of interest" description="Disordered" evidence="6">
    <location>
        <begin position="523"/>
        <end position="551"/>
    </location>
</feature>
<dbReference type="Pfam" id="PF01169">
    <property type="entry name" value="GDT1"/>
    <property type="match status" value="2"/>
</dbReference>
<dbReference type="InterPro" id="IPR001932">
    <property type="entry name" value="PPM-type_phosphatase-like_dom"/>
</dbReference>
<proteinExistence type="inferred from homology"/>
<dbReference type="SMART" id="SM00331">
    <property type="entry name" value="PP2C_SIG"/>
    <property type="match status" value="1"/>
</dbReference>
<evidence type="ECO:0000313" key="10">
    <source>
        <dbReference type="Proteomes" id="UP001491310"/>
    </source>
</evidence>
<keyword evidence="5 7" id="KW-0472">Membrane</keyword>
<feature type="transmembrane region" description="Helical" evidence="7">
    <location>
        <begin position="683"/>
        <end position="705"/>
    </location>
</feature>
<keyword evidence="3 7" id="KW-0812">Transmembrane</keyword>
<feature type="transmembrane region" description="Helical" evidence="7">
    <location>
        <begin position="837"/>
        <end position="855"/>
    </location>
</feature>
<accession>A0ABR2Z108</accession>
<protein>
    <recommendedName>
        <fullName evidence="8">PPM-type phosphatase domain-containing protein</fullName>
    </recommendedName>
</protein>
<evidence type="ECO:0000256" key="5">
    <source>
        <dbReference type="ARBA" id="ARBA00023136"/>
    </source>
</evidence>
<evidence type="ECO:0000313" key="9">
    <source>
        <dbReference type="EMBL" id="KAK9917857.1"/>
    </source>
</evidence>
<feature type="region of interest" description="Disordered" evidence="6">
    <location>
        <begin position="448"/>
        <end position="480"/>
    </location>
</feature>
<keyword evidence="4 7" id="KW-1133">Transmembrane helix</keyword>
<dbReference type="Gene3D" id="3.60.40.10">
    <property type="entry name" value="PPM-type phosphatase domain"/>
    <property type="match status" value="1"/>
</dbReference>
<evidence type="ECO:0000256" key="3">
    <source>
        <dbReference type="ARBA" id="ARBA00022692"/>
    </source>
</evidence>
<keyword evidence="10" id="KW-1185">Reference proteome</keyword>
<comment type="subcellular location">
    <subcellularLocation>
        <location evidence="1">Membrane</location>
        <topology evidence="1">Multi-pass membrane protein</topology>
    </subcellularLocation>
</comment>
<feature type="compositionally biased region" description="Low complexity" evidence="6">
    <location>
        <begin position="155"/>
        <end position="173"/>
    </location>
</feature>
<sequence length="859" mass="92143">MQIPSGAALQRHSPTVVPFLSRKSCPRKIRTEKVQIQHKTQHQTRPRQSGNRSVAASADVAEALEVQEETPAPTLQLRLEIGAKVIPHPEKASYGGEDAFFLSNSGGGAMGVADGVGGWQESGINPAEYSRTFMRIACHYLEGKDIHPVTPGEVSAGAAPLDASASDASSTTGEDSEEVRTVGSDQVADILTARGALAAAHAGTRLPGSSTACVLRLNRPHRTIEAANLGDSGFMLVRDGEVVFKAPVLQHFFDCPLQFGACPDYSESTDTAEDAAVFELAVQPGDVLLAGSDGLWDNCYDSELLQLLPDRPEAVDQAAGAIAALARQHATDKTFSSPYTEEAKRQGYDLPWWEKITTASFEDGQFQLGTLRGGKIDDITVLVAVVVEEEIVVGFSQERGLASFSCSPPTRLPESPLAKLLKAQKQLPRLKLVTKVARAEQSLCTNSNGLQMPRTIAGTSREDECASGRTSHTSSLSRSSDPICIPEMCARSQRSLPVQGQILEDLSLDADALCMLRFSPQSGLAPTSRMSSGEDAESGPSSLPRQADATMASAELETLAVSQLRGLECHAMQGDDELHMVSLVHSMRLAAEEHDRMLLECALLKARTMSNLPGGGSQISGNVEEGWLSWLWQGMSQPEGQDAEGGLYPALAKSFFMILVTELGDETFIIAAIMAMRHPRLTVFAGAMSALGVMTVISTALGYVLPNLISRKATQHAASVLYTFFGLRLLYIAWHSKPQETNQEEVEEVEQKVAEAEHSRSYARQFFTNFCTPVFLEAFVLTFLAEWGDRSQIATVSLAAVYNPVGVTIGAVVGHMICTGTAVVGGQLLAMRISQRTVAVAGGLLFLAFALHSVVTNNA</sequence>